<evidence type="ECO:0000256" key="6">
    <source>
        <dbReference type="RuleBase" id="RU004168"/>
    </source>
</evidence>
<name>A0ABT3MVX6_9GAMM</name>
<evidence type="ECO:0000256" key="2">
    <source>
        <dbReference type="ARBA" id="ARBA00012150"/>
    </source>
</evidence>
<dbReference type="SUPFAM" id="SSF54975">
    <property type="entry name" value="Acylphosphatase/BLUF domain-like"/>
    <property type="match status" value="1"/>
</dbReference>
<evidence type="ECO:0000256" key="5">
    <source>
        <dbReference type="PROSITE-ProRule" id="PRU00520"/>
    </source>
</evidence>
<feature type="active site" evidence="5">
    <location>
        <position position="20"/>
    </location>
</feature>
<evidence type="ECO:0000256" key="4">
    <source>
        <dbReference type="ARBA" id="ARBA00047645"/>
    </source>
</evidence>
<dbReference type="InterPro" id="IPR020456">
    <property type="entry name" value="Acylphosphatase"/>
</dbReference>
<dbReference type="InterPro" id="IPR017968">
    <property type="entry name" value="Acylphosphatase_CS"/>
</dbReference>
<dbReference type="PANTHER" id="PTHR47268:SF4">
    <property type="entry name" value="ACYLPHOSPHATASE"/>
    <property type="match status" value="1"/>
</dbReference>
<feature type="active site" evidence="5">
    <location>
        <position position="38"/>
    </location>
</feature>
<evidence type="ECO:0000259" key="7">
    <source>
        <dbReference type="PROSITE" id="PS51160"/>
    </source>
</evidence>
<feature type="domain" description="Acylphosphatase-like" evidence="7">
    <location>
        <begin position="5"/>
        <end position="90"/>
    </location>
</feature>
<dbReference type="Gene3D" id="3.30.70.100">
    <property type="match status" value="1"/>
</dbReference>
<protein>
    <recommendedName>
        <fullName evidence="3 5">acylphosphatase</fullName>
        <ecNumber evidence="2 5">3.6.1.7</ecNumber>
    </recommendedName>
</protein>
<dbReference type="Pfam" id="PF00708">
    <property type="entry name" value="Acylphosphatase"/>
    <property type="match status" value="1"/>
</dbReference>
<evidence type="ECO:0000256" key="3">
    <source>
        <dbReference type="ARBA" id="ARBA00015991"/>
    </source>
</evidence>
<dbReference type="RefSeq" id="WP_262568353.1">
    <property type="nucleotide sequence ID" value="NZ_JAPFCC010000001.1"/>
</dbReference>
<accession>A0ABT3MVX6</accession>
<comment type="caution">
    <text evidence="8">The sequence shown here is derived from an EMBL/GenBank/DDBJ whole genome shotgun (WGS) entry which is preliminary data.</text>
</comment>
<dbReference type="NCBIfam" id="NF011000">
    <property type="entry name" value="PRK14426.1"/>
    <property type="match status" value="1"/>
</dbReference>
<comment type="catalytic activity">
    <reaction evidence="4 5">
        <text>an acyl phosphate + H2O = a carboxylate + phosphate + H(+)</text>
        <dbReference type="Rhea" id="RHEA:14965"/>
        <dbReference type="ChEBI" id="CHEBI:15377"/>
        <dbReference type="ChEBI" id="CHEBI:15378"/>
        <dbReference type="ChEBI" id="CHEBI:29067"/>
        <dbReference type="ChEBI" id="CHEBI:43474"/>
        <dbReference type="ChEBI" id="CHEBI:59918"/>
        <dbReference type="EC" id="3.6.1.7"/>
    </reaction>
</comment>
<evidence type="ECO:0000313" key="9">
    <source>
        <dbReference type="Proteomes" id="UP001209854"/>
    </source>
</evidence>
<organism evidence="8 9">
    <name type="scientific">Endozoicomonas gorgoniicola</name>
    <dbReference type="NCBI Taxonomy" id="1234144"/>
    <lineage>
        <taxon>Bacteria</taxon>
        <taxon>Pseudomonadati</taxon>
        <taxon>Pseudomonadota</taxon>
        <taxon>Gammaproteobacteria</taxon>
        <taxon>Oceanospirillales</taxon>
        <taxon>Endozoicomonadaceae</taxon>
        <taxon>Endozoicomonas</taxon>
    </lineage>
</organism>
<dbReference type="EMBL" id="JAPFCC010000001">
    <property type="protein sequence ID" value="MCW7553531.1"/>
    <property type="molecule type" value="Genomic_DNA"/>
</dbReference>
<proteinExistence type="inferred from homology"/>
<dbReference type="InterPro" id="IPR001792">
    <property type="entry name" value="Acylphosphatase-like_dom"/>
</dbReference>
<evidence type="ECO:0000256" key="1">
    <source>
        <dbReference type="ARBA" id="ARBA00005614"/>
    </source>
</evidence>
<evidence type="ECO:0000313" key="8">
    <source>
        <dbReference type="EMBL" id="MCW7553531.1"/>
    </source>
</evidence>
<dbReference type="NCBIfam" id="NF011022">
    <property type="entry name" value="PRK14451.1"/>
    <property type="match status" value="1"/>
</dbReference>
<keyword evidence="9" id="KW-1185">Reference proteome</keyword>
<dbReference type="PANTHER" id="PTHR47268">
    <property type="entry name" value="ACYLPHOSPHATASE"/>
    <property type="match status" value="1"/>
</dbReference>
<comment type="similarity">
    <text evidence="1 6">Belongs to the acylphosphatase family.</text>
</comment>
<gene>
    <name evidence="8" type="ORF">NX722_13030</name>
</gene>
<sequence>MAKVCKRALVKGRVQGVWYRGSTQRKAQELGISGWAKNLADGRVEVLMCGEESALSELADWLHEGPPMAQVESVNVSDEPWQAFETFTTG</sequence>
<dbReference type="PROSITE" id="PS00151">
    <property type="entry name" value="ACYLPHOSPHATASE_2"/>
    <property type="match status" value="1"/>
</dbReference>
<reference evidence="8 9" key="1">
    <citation type="submission" date="2022-10" db="EMBL/GenBank/DDBJ databases">
        <title>High-quality genome sequences of two octocoral-associated bacteria, Endozoicomonas euniceicola EF212 and Endozoicomonas gorgoniicola PS125.</title>
        <authorList>
            <person name="Chiou Y.-J."/>
            <person name="Chen Y.-H."/>
        </authorList>
    </citation>
    <scope>NUCLEOTIDE SEQUENCE [LARGE SCALE GENOMIC DNA]</scope>
    <source>
        <strain evidence="8 9">PS125</strain>
    </source>
</reference>
<dbReference type="InterPro" id="IPR036046">
    <property type="entry name" value="Acylphosphatase-like_dom_sf"/>
</dbReference>
<dbReference type="Proteomes" id="UP001209854">
    <property type="component" value="Unassembled WGS sequence"/>
</dbReference>
<keyword evidence="5" id="KW-0378">Hydrolase</keyword>
<dbReference type="EC" id="3.6.1.7" evidence="2 5"/>
<dbReference type="PROSITE" id="PS51160">
    <property type="entry name" value="ACYLPHOSPHATASE_3"/>
    <property type="match status" value="1"/>
</dbReference>